<proteinExistence type="predicted"/>
<reference evidence="2 3" key="1">
    <citation type="submission" date="2019-12" db="EMBL/GenBank/DDBJ databases">
        <authorList>
            <person name="Li C."/>
            <person name="Zhao J."/>
        </authorList>
    </citation>
    <scope>NUCLEOTIDE SEQUENCE [LARGE SCALE GENOMIC DNA]</scope>
    <source>
        <strain evidence="2 3">NEAU-DD11</strain>
    </source>
</reference>
<feature type="signal peptide" evidence="1">
    <location>
        <begin position="1"/>
        <end position="18"/>
    </location>
</feature>
<keyword evidence="1" id="KW-0732">Signal</keyword>
<gene>
    <name evidence="2" type="ORF">GPY61_07005</name>
</gene>
<feature type="chain" id="PRO_5030568638" description="Porin" evidence="1">
    <location>
        <begin position="19"/>
        <end position="364"/>
    </location>
</feature>
<dbReference type="Proteomes" id="UP000443353">
    <property type="component" value="Unassembled WGS sequence"/>
</dbReference>
<sequence>MKKLMIAALLSSAGMAQASDLNISGFATVTAGKAYGGSDGEFMGQPCPCFIGNYEHGAVYHGNEWSLARESLVGLQATYRFTGKLSGTVQAVARASEHGKPEVDWAYLSYDVAPDTTVQVGRRRLPIYAYSDSVYIGYTLPWARVPQDIYGWEVGAYNGVNVRHSRSFGDWAVTGTVFAGQETTENNTEQRKIYYGYRVDDDWKHILGGYLDVSNEVFGARLIYMQNSIDLSMYPPGEDPTFARGTRQRIVGLSGSIDYGNWMVRAEANRFMRPALDYKSSSWTATVGYRMGQFMPMAGFSSYKEKQTATYTETQNDNTRFVGVRWDFRKNMDLKVQWDSVKDSSAYDFTKNAKMVTVTWDVLF</sequence>
<evidence type="ECO:0000313" key="2">
    <source>
        <dbReference type="EMBL" id="MVW59674.1"/>
    </source>
</evidence>
<evidence type="ECO:0008006" key="4">
    <source>
        <dbReference type="Google" id="ProtNLM"/>
    </source>
</evidence>
<accession>A0A7X3K6A3</accession>
<dbReference type="Gene3D" id="2.40.160.10">
    <property type="entry name" value="Porin"/>
    <property type="match status" value="1"/>
</dbReference>
<dbReference type="AlphaFoldDB" id="A0A7X3K6A3"/>
<protein>
    <recommendedName>
        <fullName evidence="4">Porin</fullName>
    </recommendedName>
</protein>
<organism evidence="2 3">
    <name type="scientific">Massilia cellulosiltytica</name>
    <dbReference type="NCBI Taxonomy" id="2683234"/>
    <lineage>
        <taxon>Bacteria</taxon>
        <taxon>Pseudomonadati</taxon>
        <taxon>Pseudomonadota</taxon>
        <taxon>Betaproteobacteria</taxon>
        <taxon>Burkholderiales</taxon>
        <taxon>Oxalobacteraceae</taxon>
        <taxon>Telluria group</taxon>
        <taxon>Massilia</taxon>
    </lineage>
</organism>
<dbReference type="SUPFAM" id="SSF56935">
    <property type="entry name" value="Porins"/>
    <property type="match status" value="1"/>
</dbReference>
<dbReference type="RefSeq" id="WP_160407830.1">
    <property type="nucleotide sequence ID" value="NZ_WSES01000002.1"/>
</dbReference>
<evidence type="ECO:0000313" key="3">
    <source>
        <dbReference type="Proteomes" id="UP000443353"/>
    </source>
</evidence>
<evidence type="ECO:0000256" key="1">
    <source>
        <dbReference type="SAM" id="SignalP"/>
    </source>
</evidence>
<dbReference type="EMBL" id="WSES01000002">
    <property type="protein sequence ID" value="MVW59674.1"/>
    <property type="molecule type" value="Genomic_DNA"/>
</dbReference>
<comment type="caution">
    <text evidence="2">The sequence shown here is derived from an EMBL/GenBank/DDBJ whole genome shotgun (WGS) entry which is preliminary data.</text>
</comment>
<dbReference type="InterPro" id="IPR023614">
    <property type="entry name" value="Porin_dom_sf"/>
</dbReference>
<name>A0A7X3K6A3_9BURK</name>
<keyword evidence="3" id="KW-1185">Reference proteome</keyword>